<dbReference type="STRING" id="188906.SAMN04488526_0686"/>
<evidence type="ECO:0000313" key="5">
    <source>
        <dbReference type="Proteomes" id="UP000199283"/>
    </source>
</evidence>
<dbReference type="OrthoDB" id="198783at2"/>
<comment type="similarity">
    <text evidence="1">Belongs to the short-chain dehydrogenases/reductases (SDR) family.</text>
</comment>
<dbReference type="AlphaFoldDB" id="A0A1H7HGM1"/>
<evidence type="ECO:0000256" key="1">
    <source>
        <dbReference type="ARBA" id="ARBA00006484"/>
    </source>
</evidence>
<name>A0A1H7HGM1_9RHOB</name>
<dbReference type="EMBL" id="FNZQ01000001">
    <property type="protein sequence ID" value="SEK48622.1"/>
    <property type="molecule type" value="Genomic_DNA"/>
</dbReference>
<dbReference type="Pfam" id="PF13561">
    <property type="entry name" value="adh_short_C2"/>
    <property type="match status" value="1"/>
</dbReference>
<dbReference type="PRINTS" id="PR00081">
    <property type="entry name" value="GDHRDH"/>
</dbReference>
<proteinExistence type="inferred from homology"/>
<dbReference type="Proteomes" id="UP000199283">
    <property type="component" value="Unassembled WGS sequence"/>
</dbReference>
<dbReference type="InterPro" id="IPR036291">
    <property type="entry name" value="NAD(P)-bd_dom_sf"/>
</dbReference>
<dbReference type="SMART" id="SM00822">
    <property type="entry name" value="PKS_KR"/>
    <property type="match status" value="1"/>
</dbReference>
<dbReference type="Gene3D" id="3.40.50.720">
    <property type="entry name" value="NAD(P)-binding Rossmann-like Domain"/>
    <property type="match status" value="1"/>
</dbReference>
<accession>A0A1H7HGM1</accession>
<dbReference type="NCBIfam" id="NF005559">
    <property type="entry name" value="PRK07231.1"/>
    <property type="match status" value="1"/>
</dbReference>
<evidence type="ECO:0000313" key="4">
    <source>
        <dbReference type="EMBL" id="SEK48622.1"/>
    </source>
</evidence>
<dbReference type="PRINTS" id="PR00080">
    <property type="entry name" value="SDRFAMILY"/>
</dbReference>
<evidence type="ECO:0000259" key="3">
    <source>
        <dbReference type="SMART" id="SM00822"/>
    </source>
</evidence>
<dbReference type="FunFam" id="3.40.50.720:FF:000084">
    <property type="entry name" value="Short-chain dehydrogenase reductase"/>
    <property type="match status" value="1"/>
</dbReference>
<organism evidence="4 5">
    <name type="scientific">Jannaschia helgolandensis</name>
    <dbReference type="NCBI Taxonomy" id="188906"/>
    <lineage>
        <taxon>Bacteria</taxon>
        <taxon>Pseudomonadati</taxon>
        <taxon>Pseudomonadota</taxon>
        <taxon>Alphaproteobacteria</taxon>
        <taxon>Rhodobacterales</taxon>
        <taxon>Roseobacteraceae</taxon>
        <taxon>Jannaschia</taxon>
    </lineage>
</organism>
<gene>
    <name evidence="4" type="ORF">SAMN04488526_0686</name>
</gene>
<reference evidence="4 5" key="1">
    <citation type="submission" date="2016-10" db="EMBL/GenBank/DDBJ databases">
        <authorList>
            <person name="de Groot N.N."/>
        </authorList>
    </citation>
    <scope>NUCLEOTIDE SEQUENCE [LARGE SCALE GENOMIC DNA]</scope>
    <source>
        <strain evidence="4 5">DSM 14858</strain>
    </source>
</reference>
<sequence length="248" mass="25508">MTLSGKTAIVTGGGRDIGKACVMALAAEGANVVINYHSSSVGADSAVKEIEAAGGKALALKGDLTDQKDVDALIARTVETFGAVDVLVNNTGGLVARKTIAEMDLAHWNAVMDLNLTSAFLMIKACLPHMSAGSAIVNLASQAGRDGGGPGAVAYATSKGAMMTFTRGLAKELGPDIRVNAINPGMIDTDFHNIFTKDAVRANVANATPLKREGRPQEIGDLVVFLASDKSSFMTGTSIDINGGLLMS</sequence>
<keyword evidence="2" id="KW-0560">Oxidoreductase</keyword>
<dbReference type="PANTHER" id="PTHR43639">
    <property type="entry name" value="OXIDOREDUCTASE, SHORT-CHAIN DEHYDROGENASE/REDUCTASE FAMILY (AFU_ORTHOLOGUE AFUA_5G02870)"/>
    <property type="match status" value="1"/>
</dbReference>
<protein>
    <submittedName>
        <fullName evidence="4">3-oxoacyl-[acyl-carrier protein] reductase</fullName>
    </submittedName>
</protein>
<dbReference type="CDD" id="cd05233">
    <property type="entry name" value="SDR_c"/>
    <property type="match status" value="1"/>
</dbReference>
<evidence type="ECO:0000256" key="2">
    <source>
        <dbReference type="ARBA" id="ARBA00023002"/>
    </source>
</evidence>
<keyword evidence="5" id="KW-1185">Reference proteome</keyword>
<dbReference type="RefSeq" id="WP_092759757.1">
    <property type="nucleotide sequence ID" value="NZ_FNZQ01000001.1"/>
</dbReference>
<feature type="domain" description="Ketoreductase" evidence="3">
    <location>
        <begin position="6"/>
        <end position="190"/>
    </location>
</feature>
<dbReference type="PANTHER" id="PTHR43639:SF1">
    <property type="entry name" value="SHORT-CHAIN DEHYDROGENASE_REDUCTASE FAMILY PROTEIN"/>
    <property type="match status" value="1"/>
</dbReference>
<dbReference type="GO" id="GO:0016491">
    <property type="term" value="F:oxidoreductase activity"/>
    <property type="evidence" value="ECO:0007669"/>
    <property type="project" value="UniProtKB-KW"/>
</dbReference>
<dbReference type="InterPro" id="IPR002347">
    <property type="entry name" value="SDR_fam"/>
</dbReference>
<dbReference type="InterPro" id="IPR057326">
    <property type="entry name" value="KR_dom"/>
</dbReference>
<dbReference type="SUPFAM" id="SSF51735">
    <property type="entry name" value="NAD(P)-binding Rossmann-fold domains"/>
    <property type="match status" value="1"/>
</dbReference>